<dbReference type="PANTHER" id="PTHR37312:SF1">
    <property type="entry name" value="MEMBRANE-BOUND ACYLTRANSFERASE YKRP-RELATED"/>
    <property type="match status" value="1"/>
</dbReference>
<dbReference type="InterPro" id="IPR002656">
    <property type="entry name" value="Acyl_transf_3_dom"/>
</dbReference>
<keyword evidence="4" id="KW-0012">Acyltransferase</keyword>
<accession>A0A9D2TPF1</accession>
<dbReference type="GO" id="GO:0016747">
    <property type="term" value="F:acyltransferase activity, transferring groups other than amino-acyl groups"/>
    <property type="evidence" value="ECO:0007669"/>
    <property type="project" value="InterPro"/>
</dbReference>
<dbReference type="Proteomes" id="UP000823858">
    <property type="component" value="Unassembled WGS sequence"/>
</dbReference>
<name>A0A9D2TPF1_9CORY</name>
<evidence type="ECO:0000256" key="2">
    <source>
        <dbReference type="SAM" id="Phobius"/>
    </source>
</evidence>
<evidence type="ECO:0000259" key="3">
    <source>
        <dbReference type="Pfam" id="PF01757"/>
    </source>
</evidence>
<keyword evidence="2" id="KW-0472">Membrane</keyword>
<feature type="transmembrane region" description="Helical" evidence="2">
    <location>
        <begin position="38"/>
        <end position="57"/>
    </location>
</feature>
<reference evidence="4" key="1">
    <citation type="journal article" date="2021" name="PeerJ">
        <title>Extensive microbial diversity within the chicken gut microbiome revealed by metagenomics and culture.</title>
        <authorList>
            <person name="Gilroy R."/>
            <person name="Ravi A."/>
            <person name="Getino M."/>
            <person name="Pursley I."/>
            <person name="Horton D.L."/>
            <person name="Alikhan N.F."/>
            <person name="Baker D."/>
            <person name="Gharbi K."/>
            <person name="Hall N."/>
            <person name="Watson M."/>
            <person name="Adriaenssens E.M."/>
            <person name="Foster-Nyarko E."/>
            <person name="Jarju S."/>
            <person name="Secka A."/>
            <person name="Antonio M."/>
            <person name="Oren A."/>
            <person name="Chaudhuri R.R."/>
            <person name="La Ragione R."/>
            <person name="Hildebrand F."/>
            <person name="Pallen M.J."/>
        </authorList>
    </citation>
    <scope>NUCLEOTIDE SEQUENCE</scope>
    <source>
        <strain evidence="4">ChiHjej13B12-4958</strain>
    </source>
</reference>
<dbReference type="PANTHER" id="PTHR37312">
    <property type="entry name" value="MEMBRANE-BOUND ACYLTRANSFERASE YKRP-RELATED"/>
    <property type="match status" value="1"/>
</dbReference>
<feature type="transmembrane region" description="Helical" evidence="2">
    <location>
        <begin position="250"/>
        <end position="268"/>
    </location>
</feature>
<sequence>MHTRDYRLDKAKGLLILLVVLGHFLEQMSGWVLDSSSVLLTAIYSFHMPAFILLAGITAKSTKLLDRILVFVVLVVTAQPIYRYWVAWVDTEPDTDLTEPYWITWFLLAMVWWFLLLPLVERFPKTMLAASITIGIFGGVLSHIDYALTIGRAMTFFPFFVIGKLYGMRLLRWAGGLGIPQKVGLSVLSVLPIVAFCAYEVHHRWFYGAQGFEFFDASVPYGAAVRAGLLASALLTTIVLLAWSQHLPDFLIVVGQRSLAIYLLHGLIVKGLDEPLNEFAGATNEPVAILACIVASVIVTAVLTWSPFERGIRWYSSTVAGWLARVLRAPFPNRAKTGRRELRPQSSGAKAHQRDTHAVDRAGEPADQMAPRGGTGAPPRGGLALTSSHSSGPPM</sequence>
<feature type="transmembrane region" description="Helical" evidence="2">
    <location>
        <begin position="102"/>
        <end position="120"/>
    </location>
</feature>
<comment type="caution">
    <text evidence="4">The sequence shown here is derived from an EMBL/GenBank/DDBJ whole genome shotgun (WGS) entry which is preliminary data.</text>
</comment>
<feature type="domain" description="Acyltransferase 3" evidence="3">
    <location>
        <begin position="6"/>
        <end position="305"/>
    </location>
</feature>
<feature type="transmembrane region" description="Helical" evidence="2">
    <location>
        <begin position="150"/>
        <end position="171"/>
    </location>
</feature>
<proteinExistence type="predicted"/>
<feature type="region of interest" description="Disordered" evidence="1">
    <location>
        <begin position="335"/>
        <end position="395"/>
    </location>
</feature>
<feature type="transmembrane region" description="Helical" evidence="2">
    <location>
        <begin position="183"/>
        <end position="201"/>
    </location>
</feature>
<dbReference type="Pfam" id="PF01757">
    <property type="entry name" value="Acyl_transf_3"/>
    <property type="match status" value="1"/>
</dbReference>
<keyword evidence="4" id="KW-0808">Transferase</keyword>
<feature type="compositionally biased region" description="Basic and acidic residues" evidence="1">
    <location>
        <begin position="352"/>
        <end position="364"/>
    </location>
</feature>
<feature type="compositionally biased region" description="Polar residues" evidence="1">
    <location>
        <begin position="386"/>
        <end position="395"/>
    </location>
</feature>
<evidence type="ECO:0000313" key="5">
    <source>
        <dbReference type="Proteomes" id="UP000823858"/>
    </source>
</evidence>
<feature type="transmembrane region" description="Helical" evidence="2">
    <location>
        <begin position="288"/>
        <end position="308"/>
    </location>
</feature>
<dbReference type="EMBL" id="DWVP01000023">
    <property type="protein sequence ID" value="HJC85812.1"/>
    <property type="molecule type" value="Genomic_DNA"/>
</dbReference>
<organism evidence="4 5">
    <name type="scientific">Candidatus Corynebacterium faecigallinarum</name>
    <dbReference type="NCBI Taxonomy" id="2838528"/>
    <lineage>
        <taxon>Bacteria</taxon>
        <taxon>Bacillati</taxon>
        <taxon>Actinomycetota</taxon>
        <taxon>Actinomycetes</taxon>
        <taxon>Mycobacteriales</taxon>
        <taxon>Corynebacteriaceae</taxon>
        <taxon>Corynebacterium</taxon>
    </lineage>
</organism>
<evidence type="ECO:0000256" key="1">
    <source>
        <dbReference type="SAM" id="MobiDB-lite"/>
    </source>
</evidence>
<dbReference type="AlphaFoldDB" id="A0A9D2TPF1"/>
<keyword evidence="2" id="KW-1133">Transmembrane helix</keyword>
<feature type="transmembrane region" description="Helical" evidence="2">
    <location>
        <begin position="12"/>
        <end position="32"/>
    </location>
</feature>
<protein>
    <submittedName>
        <fullName evidence="4">Acyltransferase family protein</fullName>
    </submittedName>
</protein>
<gene>
    <name evidence="4" type="ORF">H9751_09770</name>
</gene>
<keyword evidence="2" id="KW-0812">Transmembrane</keyword>
<evidence type="ECO:0000313" key="4">
    <source>
        <dbReference type="EMBL" id="HJC85812.1"/>
    </source>
</evidence>
<feature type="transmembrane region" description="Helical" evidence="2">
    <location>
        <begin position="64"/>
        <end position="82"/>
    </location>
</feature>
<feature type="transmembrane region" description="Helical" evidence="2">
    <location>
        <begin position="221"/>
        <end position="243"/>
    </location>
</feature>
<reference evidence="4" key="2">
    <citation type="submission" date="2021-04" db="EMBL/GenBank/DDBJ databases">
        <authorList>
            <person name="Gilroy R."/>
        </authorList>
    </citation>
    <scope>NUCLEOTIDE SEQUENCE</scope>
    <source>
        <strain evidence="4">ChiHjej13B12-4958</strain>
    </source>
</reference>
<dbReference type="InterPro" id="IPR052734">
    <property type="entry name" value="Nod_factor_acetyltransferase"/>
</dbReference>
<feature type="transmembrane region" description="Helical" evidence="2">
    <location>
        <begin position="127"/>
        <end position="144"/>
    </location>
</feature>